<evidence type="ECO:0000256" key="2">
    <source>
        <dbReference type="ARBA" id="ARBA00022448"/>
    </source>
</evidence>
<feature type="transmembrane region" description="Helical" evidence="7">
    <location>
        <begin position="493"/>
        <end position="515"/>
    </location>
</feature>
<dbReference type="Proteomes" id="UP000799440">
    <property type="component" value="Unassembled WGS sequence"/>
</dbReference>
<organism evidence="9 10">
    <name type="scientific">Sporormia fimetaria CBS 119925</name>
    <dbReference type="NCBI Taxonomy" id="1340428"/>
    <lineage>
        <taxon>Eukaryota</taxon>
        <taxon>Fungi</taxon>
        <taxon>Dikarya</taxon>
        <taxon>Ascomycota</taxon>
        <taxon>Pezizomycotina</taxon>
        <taxon>Dothideomycetes</taxon>
        <taxon>Pleosporomycetidae</taxon>
        <taxon>Pleosporales</taxon>
        <taxon>Sporormiaceae</taxon>
        <taxon>Sporormia</taxon>
    </lineage>
</organism>
<sequence length="606" mass="66522">MDPADRYIAEAERDASPERFPRSPSGDVEKQVEEHEPLSRISSTSSSSSSTSSSSGSQSVATGRMSRVPTQRDEIADLARHPTTLSRIQTQRSQHSATVGAGLRSRQSRKPLPAFGAGKPYPPPLPEREEYVVEFDGPDDPLHAQNWTFKKKLITAVMLGFTTLTSSFGSSIFSAATQVVANKFQVGATVGVLGTSLYVLGFATGPIFWAPLSELKGRRLPLVVASFGFTIFSLAVAVAKDLQTVLICRFWSGFFGACPLTCVAAVFSDMFDNRTRGMAITVFSMTVFTGPLIAPSVGGFIVMSYLGWRWTEYIVAIMGLTAFILNLFFLKESYPPEILVVKAAELRRRTKNWGIHAKQEEIEIDFRELLEKNFSRPLRMLFTEPIVLLLSIYMAFIYGLLYLFLTAYPLVFQGVHGMNLGVGGLPFFGMVIGQLIAGTLIFIRQPGYQKKLAANNDVPVPEWRLPEVIAGGFCFAAGIFWFGWTGYNPSVHWIVPTLSGILIGFGLLSIFLQALNYLVDAYLMFAASAIAANTFLRSLCGAAFPLFAQQMFQGMGIQWAATLLGCIAAVLVPVPVWFYLKGGKIREKSVYAPTAPRVEKSESESV</sequence>
<keyword evidence="2" id="KW-0813">Transport</keyword>
<accession>A0A6A6VAB1</accession>
<feature type="transmembrane region" description="Helical" evidence="7">
    <location>
        <begin position="279"/>
        <end position="307"/>
    </location>
</feature>
<keyword evidence="10" id="KW-1185">Reference proteome</keyword>
<feature type="region of interest" description="Disordered" evidence="6">
    <location>
        <begin position="1"/>
        <end position="123"/>
    </location>
</feature>
<evidence type="ECO:0000256" key="5">
    <source>
        <dbReference type="ARBA" id="ARBA00023136"/>
    </source>
</evidence>
<feature type="transmembrane region" description="Helical" evidence="7">
    <location>
        <begin position="468"/>
        <end position="487"/>
    </location>
</feature>
<dbReference type="AlphaFoldDB" id="A0A6A6VAB1"/>
<keyword evidence="3 7" id="KW-0812">Transmembrane</keyword>
<feature type="transmembrane region" description="Helical" evidence="7">
    <location>
        <begin position="153"/>
        <end position="176"/>
    </location>
</feature>
<dbReference type="GO" id="GO:0022857">
    <property type="term" value="F:transmembrane transporter activity"/>
    <property type="evidence" value="ECO:0007669"/>
    <property type="project" value="InterPro"/>
</dbReference>
<feature type="domain" description="Major facilitator superfamily (MFS) profile" evidence="8">
    <location>
        <begin position="155"/>
        <end position="584"/>
    </location>
</feature>
<keyword evidence="5 7" id="KW-0472">Membrane</keyword>
<dbReference type="OrthoDB" id="9986881at2759"/>
<dbReference type="PANTHER" id="PTHR23502">
    <property type="entry name" value="MAJOR FACILITATOR SUPERFAMILY"/>
    <property type="match status" value="1"/>
</dbReference>
<feature type="compositionally biased region" description="Low complexity" evidence="6">
    <location>
        <begin position="42"/>
        <end position="59"/>
    </location>
</feature>
<evidence type="ECO:0000256" key="6">
    <source>
        <dbReference type="SAM" id="MobiDB-lite"/>
    </source>
</evidence>
<evidence type="ECO:0000256" key="1">
    <source>
        <dbReference type="ARBA" id="ARBA00004141"/>
    </source>
</evidence>
<evidence type="ECO:0000256" key="3">
    <source>
        <dbReference type="ARBA" id="ARBA00022692"/>
    </source>
</evidence>
<feature type="transmembrane region" description="Helical" evidence="7">
    <location>
        <begin position="220"/>
        <end position="238"/>
    </location>
</feature>
<feature type="transmembrane region" description="Helical" evidence="7">
    <location>
        <begin position="425"/>
        <end position="443"/>
    </location>
</feature>
<dbReference type="FunFam" id="1.20.1250.20:FF:000011">
    <property type="entry name" value="MFS multidrug transporter, putative"/>
    <property type="match status" value="1"/>
</dbReference>
<dbReference type="SUPFAM" id="SSF103473">
    <property type="entry name" value="MFS general substrate transporter"/>
    <property type="match status" value="1"/>
</dbReference>
<proteinExistence type="predicted"/>
<dbReference type="CDD" id="cd17323">
    <property type="entry name" value="MFS_Tpo1_MDR_like"/>
    <property type="match status" value="1"/>
</dbReference>
<dbReference type="InterPro" id="IPR020846">
    <property type="entry name" value="MFS_dom"/>
</dbReference>
<evidence type="ECO:0000256" key="4">
    <source>
        <dbReference type="ARBA" id="ARBA00022989"/>
    </source>
</evidence>
<protein>
    <submittedName>
        <fullName evidence="9">Major facilitator superfamily</fullName>
    </submittedName>
</protein>
<evidence type="ECO:0000313" key="10">
    <source>
        <dbReference type="Proteomes" id="UP000799440"/>
    </source>
</evidence>
<feature type="compositionally biased region" description="Basic and acidic residues" evidence="6">
    <location>
        <begin position="70"/>
        <end position="80"/>
    </location>
</feature>
<evidence type="ECO:0000256" key="7">
    <source>
        <dbReference type="SAM" id="Phobius"/>
    </source>
</evidence>
<feature type="transmembrane region" description="Helical" evidence="7">
    <location>
        <begin position="522"/>
        <end position="547"/>
    </location>
</feature>
<evidence type="ECO:0000313" key="9">
    <source>
        <dbReference type="EMBL" id="KAF2746470.1"/>
    </source>
</evidence>
<name>A0A6A6VAB1_9PLEO</name>
<dbReference type="PANTHER" id="PTHR23502:SF31">
    <property type="entry name" value="POLYAMINE TRANSPORTER 1"/>
    <property type="match status" value="1"/>
</dbReference>
<comment type="subcellular location">
    <subcellularLocation>
        <location evidence="1">Membrane</location>
        <topology evidence="1">Multi-pass membrane protein</topology>
    </subcellularLocation>
</comment>
<feature type="transmembrane region" description="Helical" evidence="7">
    <location>
        <begin position="188"/>
        <end position="208"/>
    </location>
</feature>
<dbReference type="Pfam" id="PF07690">
    <property type="entry name" value="MFS_1"/>
    <property type="match status" value="1"/>
</dbReference>
<feature type="transmembrane region" description="Helical" evidence="7">
    <location>
        <begin position="313"/>
        <end position="330"/>
    </location>
</feature>
<feature type="compositionally biased region" description="Polar residues" evidence="6">
    <location>
        <begin position="83"/>
        <end position="97"/>
    </location>
</feature>
<keyword evidence="4 7" id="KW-1133">Transmembrane helix</keyword>
<dbReference type="InterPro" id="IPR011701">
    <property type="entry name" value="MFS"/>
</dbReference>
<feature type="transmembrane region" description="Helical" evidence="7">
    <location>
        <begin position="386"/>
        <end position="405"/>
    </location>
</feature>
<evidence type="ECO:0000259" key="8">
    <source>
        <dbReference type="PROSITE" id="PS50850"/>
    </source>
</evidence>
<reference evidence="9" key="1">
    <citation type="journal article" date="2020" name="Stud. Mycol.">
        <title>101 Dothideomycetes genomes: a test case for predicting lifestyles and emergence of pathogens.</title>
        <authorList>
            <person name="Haridas S."/>
            <person name="Albert R."/>
            <person name="Binder M."/>
            <person name="Bloem J."/>
            <person name="Labutti K."/>
            <person name="Salamov A."/>
            <person name="Andreopoulos B."/>
            <person name="Baker S."/>
            <person name="Barry K."/>
            <person name="Bills G."/>
            <person name="Bluhm B."/>
            <person name="Cannon C."/>
            <person name="Castanera R."/>
            <person name="Culley D."/>
            <person name="Daum C."/>
            <person name="Ezra D."/>
            <person name="Gonzalez J."/>
            <person name="Henrissat B."/>
            <person name="Kuo A."/>
            <person name="Liang C."/>
            <person name="Lipzen A."/>
            <person name="Lutzoni F."/>
            <person name="Magnuson J."/>
            <person name="Mondo S."/>
            <person name="Nolan M."/>
            <person name="Ohm R."/>
            <person name="Pangilinan J."/>
            <person name="Park H.-J."/>
            <person name="Ramirez L."/>
            <person name="Alfaro M."/>
            <person name="Sun H."/>
            <person name="Tritt A."/>
            <person name="Yoshinaga Y."/>
            <person name="Zwiers L.-H."/>
            <person name="Turgeon B."/>
            <person name="Goodwin S."/>
            <person name="Spatafora J."/>
            <person name="Crous P."/>
            <person name="Grigoriev I."/>
        </authorList>
    </citation>
    <scope>NUCLEOTIDE SEQUENCE</scope>
    <source>
        <strain evidence="9">CBS 119925</strain>
    </source>
</reference>
<gene>
    <name evidence="9" type="ORF">M011DRAFT_404172</name>
</gene>
<feature type="compositionally biased region" description="Basic and acidic residues" evidence="6">
    <location>
        <begin position="1"/>
        <end position="38"/>
    </location>
</feature>
<feature type="transmembrane region" description="Helical" evidence="7">
    <location>
        <begin position="559"/>
        <end position="580"/>
    </location>
</feature>
<dbReference type="Gene3D" id="1.20.1250.20">
    <property type="entry name" value="MFS general substrate transporter like domains"/>
    <property type="match status" value="1"/>
</dbReference>
<dbReference type="InterPro" id="IPR036259">
    <property type="entry name" value="MFS_trans_sf"/>
</dbReference>
<dbReference type="GO" id="GO:0005886">
    <property type="term" value="C:plasma membrane"/>
    <property type="evidence" value="ECO:0007669"/>
    <property type="project" value="TreeGrafter"/>
</dbReference>
<feature type="transmembrane region" description="Helical" evidence="7">
    <location>
        <begin position="250"/>
        <end position="267"/>
    </location>
</feature>
<dbReference type="EMBL" id="MU006577">
    <property type="protein sequence ID" value="KAF2746470.1"/>
    <property type="molecule type" value="Genomic_DNA"/>
</dbReference>
<dbReference type="PROSITE" id="PS50850">
    <property type="entry name" value="MFS"/>
    <property type="match status" value="1"/>
</dbReference>